<organism evidence="1 2">
    <name type="scientific">Marivirga aurantiaca</name>
    <dbReference type="NCBI Taxonomy" id="2802615"/>
    <lineage>
        <taxon>Bacteria</taxon>
        <taxon>Pseudomonadati</taxon>
        <taxon>Bacteroidota</taxon>
        <taxon>Cytophagia</taxon>
        <taxon>Cytophagales</taxon>
        <taxon>Marivirgaceae</taxon>
        <taxon>Marivirga</taxon>
    </lineage>
</organism>
<reference evidence="1" key="1">
    <citation type="submission" date="2021-01" db="EMBL/GenBank/DDBJ databases">
        <title>Marivirga aurantiaca sp. nov., isolated from intertidal surface sediments.</title>
        <authorList>
            <person name="Zhang M."/>
        </authorList>
    </citation>
    <scope>NUCLEOTIDE SEQUENCE</scope>
    <source>
        <strain evidence="1">S37H4</strain>
    </source>
</reference>
<sequence>MEKKQYLDLEKMMYEFVGKLIIKRADFMQSKYTFSLKCFKIDDRGILSLFHITLKLIFSRRKI</sequence>
<dbReference type="Proteomes" id="UP000611723">
    <property type="component" value="Unassembled WGS sequence"/>
</dbReference>
<name>A0A934WXH6_9BACT</name>
<proteinExistence type="predicted"/>
<comment type="caution">
    <text evidence="1">The sequence shown here is derived from an EMBL/GenBank/DDBJ whole genome shotgun (WGS) entry which is preliminary data.</text>
</comment>
<evidence type="ECO:0000313" key="1">
    <source>
        <dbReference type="EMBL" id="MBK6264944.1"/>
    </source>
</evidence>
<accession>A0A934WXH6</accession>
<dbReference type="RefSeq" id="WP_201430607.1">
    <property type="nucleotide sequence ID" value="NZ_JAEQBW010000002.1"/>
</dbReference>
<dbReference type="AlphaFoldDB" id="A0A934WXH6"/>
<gene>
    <name evidence="1" type="ORF">JKA74_07840</name>
</gene>
<dbReference type="EMBL" id="JAEQBW010000002">
    <property type="protein sequence ID" value="MBK6264944.1"/>
    <property type="molecule type" value="Genomic_DNA"/>
</dbReference>
<protein>
    <submittedName>
        <fullName evidence="1">Uncharacterized protein</fullName>
    </submittedName>
</protein>
<keyword evidence="2" id="KW-1185">Reference proteome</keyword>
<evidence type="ECO:0000313" key="2">
    <source>
        <dbReference type="Proteomes" id="UP000611723"/>
    </source>
</evidence>